<evidence type="ECO:0008006" key="12">
    <source>
        <dbReference type="Google" id="ProtNLM"/>
    </source>
</evidence>
<evidence type="ECO:0000259" key="8">
    <source>
        <dbReference type="PROSITE" id="PS50111"/>
    </source>
</evidence>
<feature type="transmembrane region" description="Helical" evidence="7">
    <location>
        <begin position="15"/>
        <end position="35"/>
    </location>
</feature>
<accession>A0A1E5LI35</accession>
<comment type="caution">
    <text evidence="10">The sequence shown here is derived from an EMBL/GenBank/DDBJ whole genome shotgun (WGS) entry which is preliminary data.</text>
</comment>
<evidence type="ECO:0000256" key="3">
    <source>
        <dbReference type="ARBA" id="ARBA00023136"/>
    </source>
</evidence>
<dbReference type="AlphaFoldDB" id="A0A1E5LI35"/>
<evidence type="ECO:0000256" key="6">
    <source>
        <dbReference type="PROSITE-ProRule" id="PRU00284"/>
    </source>
</evidence>
<dbReference type="PANTHER" id="PTHR32089">
    <property type="entry name" value="METHYL-ACCEPTING CHEMOTAXIS PROTEIN MCPB"/>
    <property type="match status" value="1"/>
</dbReference>
<comment type="subcellular location">
    <subcellularLocation>
        <location evidence="1">Cell membrane</location>
    </subcellularLocation>
</comment>
<dbReference type="STRING" id="1305675.BFG57_11895"/>
<name>A0A1E5LI35_9BACI</name>
<reference evidence="10 11" key="1">
    <citation type="submission" date="2016-08" db="EMBL/GenBank/DDBJ databases">
        <title>Genome of Bacillus solimangrovi GH2-4.</title>
        <authorList>
            <person name="Lim S."/>
            <person name="Kim B.-C."/>
        </authorList>
    </citation>
    <scope>NUCLEOTIDE SEQUENCE [LARGE SCALE GENOMIC DNA]</scope>
    <source>
        <strain evidence="10 11">GH2-4</strain>
    </source>
</reference>
<dbReference type="Pfam" id="PF00015">
    <property type="entry name" value="MCPsignal"/>
    <property type="match status" value="1"/>
</dbReference>
<keyword evidence="11" id="KW-1185">Reference proteome</keyword>
<dbReference type="Pfam" id="PF00672">
    <property type="entry name" value="HAMP"/>
    <property type="match status" value="1"/>
</dbReference>
<dbReference type="SMART" id="SM00283">
    <property type="entry name" value="MA"/>
    <property type="match status" value="1"/>
</dbReference>
<evidence type="ECO:0000313" key="11">
    <source>
        <dbReference type="Proteomes" id="UP000095209"/>
    </source>
</evidence>
<dbReference type="InterPro" id="IPR004089">
    <property type="entry name" value="MCPsignal_dom"/>
</dbReference>
<dbReference type="PROSITE" id="PS50111">
    <property type="entry name" value="CHEMOTAXIS_TRANSDUC_2"/>
    <property type="match status" value="1"/>
</dbReference>
<dbReference type="Gene3D" id="1.10.287.950">
    <property type="entry name" value="Methyl-accepting chemotaxis protein"/>
    <property type="match status" value="1"/>
</dbReference>
<feature type="domain" description="Methyl-accepting transducer" evidence="8">
    <location>
        <begin position="272"/>
        <end position="522"/>
    </location>
</feature>
<dbReference type="SUPFAM" id="SSF58104">
    <property type="entry name" value="Methyl-accepting chemotaxis protein (MCP) signaling domain"/>
    <property type="match status" value="1"/>
</dbReference>
<evidence type="ECO:0000256" key="1">
    <source>
        <dbReference type="ARBA" id="ARBA00004236"/>
    </source>
</evidence>
<organism evidence="10 11">
    <name type="scientific">Bacillus solimangrovi</name>
    <dbReference type="NCBI Taxonomy" id="1305675"/>
    <lineage>
        <taxon>Bacteria</taxon>
        <taxon>Bacillati</taxon>
        <taxon>Bacillota</taxon>
        <taxon>Bacilli</taxon>
        <taxon>Bacillales</taxon>
        <taxon>Bacillaceae</taxon>
        <taxon>Bacillus</taxon>
    </lineage>
</organism>
<evidence type="ECO:0000256" key="4">
    <source>
        <dbReference type="ARBA" id="ARBA00023224"/>
    </source>
</evidence>
<dbReference type="Proteomes" id="UP000095209">
    <property type="component" value="Unassembled WGS sequence"/>
</dbReference>
<keyword evidence="7" id="KW-1133">Transmembrane helix</keyword>
<feature type="transmembrane region" description="Helical" evidence="7">
    <location>
        <begin position="179"/>
        <end position="199"/>
    </location>
</feature>
<proteinExistence type="inferred from homology"/>
<dbReference type="PANTHER" id="PTHR32089:SF112">
    <property type="entry name" value="LYSOZYME-LIKE PROTEIN-RELATED"/>
    <property type="match status" value="1"/>
</dbReference>
<dbReference type="GO" id="GO:0007165">
    <property type="term" value="P:signal transduction"/>
    <property type="evidence" value="ECO:0007669"/>
    <property type="project" value="UniProtKB-KW"/>
</dbReference>
<feature type="domain" description="HAMP" evidence="9">
    <location>
        <begin position="200"/>
        <end position="253"/>
    </location>
</feature>
<comment type="similarity">
    <text evidence="5">Belongs to the methyl-accepting chemotaxis (MCP) protein family.</text>
</comment>
<keyword evidence="7" id="KW-0812">Transmembrane</keyword>
<protein>
    <recommendedName>
        <fullName evidence="12">Chemotaxis protein</fullName>
    </recommendedName>
</protein>
<gene>
    <name evidence="10" type="ORF">BFG57_11895</name>
</gene>
<keyword evidence="4 6" id="KW-0807">Transducer</keyword>
<evidence type="ECO:0000313" key="10">
    <source>
        <dbReference type="EMBL" id="OEH93740.1"/>
    </source>
</evidence>
<sequence length="563" mass="62932">MREKLLVNISLQQRLFILFITLLVVSLSTVGYVSYSKSKTLTMKIIENRLEREVDTTAEIAGNLMFAYAGDIEEFEKRLNRRVIQTQSSQLIQDGLKADFFLVQEGEATPFQISASSTIKFSTDDLKDVMKIEDGVLHTTIDNEEYTLAFKRIQELRGIYLLAVPTDSYMGPINQLGQFNVLVVGISVIIASLMIVMLVRSITKPLTALRDVMRKVRNGDLSQHIDITTSTPEVTSLIKSFNLMMKQMSIMILRLNDTTDELEHTGQDLRHASNIAQEYNEQLTEAIRVVKQGAAITATRSDQNTFTFGEMKEQIQNVLVNMEGLFSSASKINISAEKGEGRMAEMINTMDKFERDFTDMAKTVEEVKKHSLSIANVIDVINAIAEQTKLLSLNAAIEAARAGEAGKGFSVVAQEVRKLAEQSSDATTEISNSIQIMEDISLEASNQFQEMLYGISHHIEVAETSKYSFDDLMNEINGMNGDLQLIESEVQSLQKILPVIEKSVVSFSSVSQETLASAEEMQSVSKDQVRQMDNSHKIGLKLLELSDSISKLTKEFQLKKLTV</sequence>
<keyword evidence="3 7" id="KW-0472">Membrane</keyword>
<dbReference type="GO" id="GO:0005886">
    <property type="term" value="C:plasma membrane"/>
    <property type="evidence" value="ECO:0007669"/>
    <property type="project" value="UniProtKB-SubCell"/>
</dbReference>
<dbReference type="Gene3D" id="6.10.340.10">
    <property type="match status" value="1"/>
</dbReference>
<evidence type="ECO:0000256" key="5">
    <source>
        <dbReference type="ARBA" id="ARBA00029447"/>
    </source>
</evidence>
<evidence type="ECO:0000256" key="7">
    <source>
        <dbReference type="SAM" id="Phobius"/>
    </source>
</evidence>
<dbReference type="SMART" id="SM00304">
    <property type="entry name" value="HAMP"/>
    <property type="match status" value="1"/>
</dbReference>
<dbReference type="PROSITE" id="PS50885">
    <property type="entry name" value="HAMP"/>
    <property type="match status" value="1"/>
</dbReference>
<evidence type="ECO:0000256" key="2">
    <source>
        <dbReference type="ARBA" id="ARBA00022475"/>
    </source>
</evidence>
<dbReference type="InterPro" id="IPR003660">
    <property type="entry name" value="HAMP_dom"/>
</dbReference>
<keyword evidence="2" id="KW-1003">Cell membrane</keyword>
<evidence type="ECO:0000259" key="9">
    <source>
        <dbReference type="PROSITE" id="PS50885"/>
    </source>
</evidence>
<dbReference type="CDD" id="cd06225">
    <property type="entry name" value="HAMP"/>
    <property type="match status" value="1"/>
</dbReference>
<dbReference type="EMBL" id="MJEH01000010">
    <property type="protein sequence ID" value="OEH93740.1"/>
    <property type="molecule type" value="Genomic_DNA"/>
</dbReference>